<evidence type="ECO:0000313" key="1">
    <source>
        <dbReference type="Ensembl" id="ENSSPAP00000026221.1"/>
    </source>
</evidence>
<evidence type="ECO:0008006" key="2">
    <source>
        <dbReference type="Google" id="ProtNLM"/>
    </source>
</evidence>
<dbReference type="PANTHER" id="PTHR22930">
    <property type="match status" value="1"/>
</dbReference>
<dbReference type="InterPro" id="IPR045249">
    <property type="entry name" value="HARBI1-like"/>
</dbReference>
<dbReference type="Ensembl" id="ENSSPAT00000026649.1">
    <property type="protein sequence ID" value="ENSSPAP00000026221.1"/>
    <property type="gene ID" value="ENSSPAG00000019780.1"/>
</dbReference>
<proteinExistence type="predicted"/>
<name>A0A3B5B0G1_9TELE</name>
<sequence length="377" mass="43359">MACLIRKKGITTMSETEKVEIKRRRKQRQRKRFSDGVFRAYVVEADDNTSLFDARGFTDFIHNFQMTRVTFMYICKRLFLTLSGQDTSLVAHIGEETCWRWAVLAGNRCLLPRIANLFGIVTVCSIVHEFCRAVRHVLMPEDIKLLQVDDLQEVSEGFRQRWGFPQCRRAVDGSHIPIIAPEENHTDCFNCKGWHWVVLHGGIFDHFKMTVVHNIYLTFSPFWFSHTSTRILPLKIIMGVQVPIMLLSDSAYPLQNWLEHHSRTRKTVEYAFGWLKAQWRCLGRRLDVAVPTIIAAGCTLHYVCLMHGEADKESGGAVPRVERRAEADVQPTRVNSLVANVEPQMNVLFLVFLRLTVTTAAISIYKIKCSIQLFGFP</sequence>
<dbReference type="GeneTree" id="ENSGT00940000163250"/>
<dbReference type="AlphaFoldDB" id="A0A3B5B0G1"/>
<dbReference type="PANTHER" id="PTHR22930:SF206">
    <property type="entry name" value="NUCLEASE HARBI1"/>
    <property type="match status" value="1"/>
</dbReference>
<accession>A0A3B5B0G1</accession>
<organism evidence="1">
    <name type="scientific">Stegastes partitus</name>
    <name type="common">bicolor damselfish</name>
    <dbReference type="NCBI Taxonomy" id="144197"/>
    <lineage>
        <taxon>Eukaryota</taxon>
        <taxon>Metazoa</taxon>
        <taxon>Chordata</taxon>
        <taxon>Craniata</taxon>
        <taxon>Vertebrata</taxon>
        <taxon>Euteleostomi</taxon>
        <taxon>Actinopterygii</taxon>
        <taxon>Neopterygii</taxon>
        <taxon>Teleostei</taxon>
        <taxon>Neoteleostei</taxon>
        <taxon>Acanthomorphata</taxon>
        <taxon>Ovalentaria</taxon>
        <taxon>Pomacentridae</taxon>
        <taxon>Stegastes</taxon>
    </lineage>
</organism>
<reference evidence="1" key="1">
    <citation type="submission" date="2023-09" db="UniProtKB">
        <authorList>
            <consortium name="Ensembl"/>
        </authorList>
    </citation>
    <scope>IDENTIFICATION</scope>
</reference>
<protein>
    <recommendedName>
        <fullName evidence="2">DDE Tnp4 domain-containing protein</fullName>
    </recommendedName>
</protein>
<dbReference type="STRING" id="144197.ENSSPAP00000026221"/>